<dbReference type="VEuPathDB" id="FungiDB:SCODWIG_02309"/>
<dbReference type="AlphaFoldDB" id="A0A376B7A3"/>
<feature type="compositionally biased region" description="Low complexity" evidence="1">
    <location>
        <begin position="709"/>
        <end position="722"/>
    </location>
</feature>
<gene>
    <name evidence="2" type="ORF">SCODWIG_02309</name>
</gene>
<proteinExistence type="predicted"/>
<reference evidence="3" key="1">
    <citation type="submission" date="2018-06" db="EMBL/GenBank/DDBJ databases">
        <authorList>
            <person name="Guldener U."/>
        </authorList>
    </citation>
    <scope>NUCLEOTIDE SEQUENCE [LARGE SCALE GENOMIC DNA]</scope>
    <source>
        <strain evidence="3">UTAD17</strain>
    </source>
</reference>
<feature type="compositionally biased region" description="Basic and acidic residues" evidence="1">
    <location>
        <begin position="607"/>
        <end position="616"/>
    </location>
</feature>
<keyword evidence="3" id="KW-1185">Reference proteome</keyword>
<feature type="region of interest" description="Disordered" evidence="1">
    <location>
        <begin position="591"/>
        <end position="616"/>
    </location>
</feature>
<evidence type="ECO:0008006" key="4">
    <source>
        <dbReference type="Google" id="ProtNLM"/>
    </source>
</evidence>
<evidence type="ECO:0000313" key="3">
    <source>
        <dbReference type="Proteomes" id="UP000262825"/>
    </source>
</evidence>
<accession>A0A376B7A3</accession>
<dbReference type="Proteomes" id="UP000262825">
    <property type="component" value="Unassembled WGS sequence"/>
</dbReference>
<organism evidence="2 3">
    <name type="scientific">Saccharomycodes ludwigii</name>
    <dbReference type="NCBI Taxonomy" id="36035"/>
    <lineage>
        <taxon>Eukaryota</taxon>
        <taxon>Fungi</taxon>
        <taxon>Dikarya</taxon>
        <taxon>Ascomycota</taxon>
        <taxon>Saccharomycotina</taxon>
        <taxon>Saccharomycetes</taxon>
        <taxon>Saccharomycodales</taxon>
        <taxon>Saccharomycodaceae</taxon>
        <taxon>Saccharomycodes</taxon>
    </lineage>
</organism>
<name>A0A376B7A3_9ASCO</name>
<feature type="compositionally biased region" description="Polar residues" evidence="1">
    <location>
        <begin position="535"/>
        <end position="550"/>
    </location>
</feature>
<sequence>MTTNNSHNIQRLSAILDSYVMPEETENETQTSDLQELVNSRASLNHNEAASIQSSYNASIHERIPVVSYVLGSNSNSEASLIKEEKEDKIKELSTDNAVKDSLQSLDTKKIKNIDNIRNSNKIFNTLDGSVDVNRINESTTYHKDVTDSDLEGKAKQFGRATSFRLSVNNKHAPTSSSVGSGNLASCSDYAYSIHTPKISQHSFSSNYTNPQSPPTIMSAVQQQQQQHLHQHQKQQYSHQRYDSFGNKNIRREPTILSNASSEIPELEVKVGSNTVIRPDRTITSELKPSIPPRSRNRPNSQIFAINTVAEEENCNYEVKTEAKDNEQFLEQQVNIKQVHEKKPILSQLELQLNDQLDHLQKFTQANDSTRTIDSCAIKKEPGKVIEDEMVIKKENSNISQDVKAHKNITSNNLSNLKVDDDDYYSASSNFVDEFGVPVSNNSENGFDDSYLSRPLPNIPDKLLALPKKKNTRNTIKLENADINVLSHDKILNESPKKRLSIDKFKKGKLEMKNNDQIKKELLPSSPLTLEKTKSQTLSTTNQNKEPQIQVKNERAVSNVSSKTITIPTVSMKKEVKNTIDFFYQSDDNLAEKENKKSSKTNTPSPVKKENRTERLQTKVKQEEIIVVDVDDDENGAYDVKVYDDISKKEENGVSEQQKSKNTRKQSPYIKTNNDSSSNDGNTSSYKNSRSASEIGGAKYNSSSRRRSQPSSIGGNNNGNSNTPKKKEVRSSFDIDTISQLLNVTKGTLIGSEFANLGMKVEEKRALERLVDSLSRLTADMILDPDRYEEGIKRLNKAIKALEGF</sequence>
<protein>
    <recommendedName>
        <fullName evidence="4">Protein NBA1</fullName>
    </recommendedName>
</protein>
<evidence type="ECO:0000313" key="2">
    <source>
        <dbReference type="EMBL" id="SSD60548.1"/>
    </source>
</evidence>
<feature type="region of interest" description="Disordered" evidence="1">
    <location>
        <begin position="523"/>
        <end position="550"/>
    </location>
</feature>
<feature type="region of interest" description="Disordered" evidence="1">
    <location>
        <begin position="649"/>
        <end position="731"/>
    </location>
</feature>
<evidence type="ECO:0000256" key="1">
    <source>
        <dbReference type="SAM" id="MobiDB-lite"/>
    </source>
</evidence>
<feature type="compositionally biased region" description="Low complexity" evidence="1">
    <location>
        <begin position="672"/>
        <end position="685"/>
    </location>
</feature>
<dbReference type="EMBL" id="UFAJ01000385">
    <property type="protein sequence ID" value="SSD60548.1"/>
    <property type="molecule type" value="Genomic_DNA"/>
</dbReference>